<evidence type="ECO:0000313" key="3">
    <source>
        <dbReference type="Proteomes" id="UP001295684"/>
    </source>
</evidence>
<gene>
    <name evidence="2" type="ORF">ECRASSUSDP1_LOCUS13004</name>
</gene>
<dbReference type="EMBL" id="CAMPGE010012925">
    <property type="protein sequence ID" value="CAI2371679.1"/>
    <property type="molecule type" value="Genomic_DNA"/>
</dbReference>
<evidence type="ECO:0000256" key="1">
    <source>
        <dbReference type="SAM" id="Phobius"/>
    </source>
</evidence>
<sequence length="210" mass="24210">MIFELHSGIRKTNSAKLYNIFYMLVRIVLVGIVILLSSSDEPKHITLQGADLWVYYIEFLLFFIVNIICSAYLIFCWPFETRANNIIECCNQVCYTLIIVPLLFLKSESDWSKTGEDLYVFGLLIPTILSILVSLLYLLTLIIEKCLKYPKKKVVNARSKDYLKEESKVSGLSKSRLEKPATKISDAELRNAAREFHISRAINKRKDTED</sequence>
<comment type="caution">
    <text evidence="2">The sequence shown here is derived from an EMBL/GenBank/DDBJ whole genome shotgun (WGS) entry which is preliminary data.</text>
</comment>
<organism evidence="2 3">
    <name type="scientific">Euplotes crassus</name>
    <dbReference type="NCBI Taxonomy" id="5936"/>
    <lineage>
        <taxon>Eukaryota</taxon>
        <taxon>Sar</taxon>
        <taxon>Alveolata</taxon>
        <taxon>Ciliophora</taxon>
        <taxon>Intramacronucleata</taxon>
        <taxon>Spirotrichea</taxon>
        <taxon>Hypotrichia</taxon>
        <taxon>Euplotida</taxon>
        <taxon>Euplotidae</taxon>
        <taxon>Moneuplotes</taxon>
    </lineage>
</organism>
<dbReference type="AlphaFoldDB" id="A0AAD1XCZ1"/>
<reference evidence="2" key="1">
    <citation type="submission" date="2023-07" db="EMBL/GenBank/DDBJ databases">
        <authorList>
            <consortium name="AG Swart"/>
            <person name="Singh M."/>
            <person name="Singh A."/>
            <person name="Seah K."/>
            <person name="Emmerich C."/>
        </authorList>
    </citation>
    <scope>NUCLEOTIDE SEQUENCE</scope>
    <source>
        <strain evidence="2">DP1</strain>
    </source>
</reference>
<keyword evidence="1" id="KW-1133">Transmembrane helix</keyword>
<feature type="transmembrane region" description="Helical" evidence="1">
    <location>
        <begin position="20"/>
        <end position="38"/>
    </location>
</feature>
<feature type="transmembrane region" description="Helical" evidence="1">
    <location>
        <begin position="53"/>
        <end position="77"/>
    </location>
</feature>
<accession>A0AAD1XCZ1</accession>
<protein>
    <submittedName>
        <fullName evidence="2">Uncharacterized protein</fullName>
    </submittedName>
</protein>
<keyword evidence="3" id="KW-1185">Reference proteome</keyword>
<name>A0AAD1XCZ1_EUPCR</name>
<proteinExistence type="predicted"/>
<keyword evidence="1" id="KW-0472">Membrane</keyword>
<feature type="transmembrane region" description="Helical" evidence="1">
    <location>
        <begin position="118"/>
        <end position="143"/>
    </location>
</feature>
<dbReference type="Proteomes" id="UP001295684">
    <property type="component" value="Unassembled WGS sequence"/>
</dbReference>
<evidence type="ECO:0000313" key="2">
    <source>
        <dbReference type="EMBL" id="CAI2371679.1"/>
    </source>
</evidence>
<keyword evidence="1" id="KW-0812">Transmembrane</keyword>
<feature type="transmembrane region" description="Helical" evidence="1">
    <location>
        <begin position="89"/>
        <end position="106"/>
    </location>
</feature>